<reference evidence="1 2" key="1">
    <citation type="submission" date="2019-03" db="EMBL/GenBank/DDBJ databases">
        <title>Genomic Encyclopedia of Type Strains, Phase IV (KMG-IV): sequencing the most valuable type-strain genomes for metagenomic binning, comparative biology and taxonomic classification.</title>
        <authorList>
            <person name="Goeker M."/>
        </authorList>
    </citation>
    <scope>NUCLEOTIDE SEQUENCE [LARGE SCALE GENOMIC DNA]</scope>
    <source>
        <strain evidence="1 2">DSM 19345</strain>
    </source>
</reference>
<evidence type="ECO:0000313" key="2">
    <source>
        <dbReference type="Proteomes" id="UP000295678"/>
    </source>
</evidence>
<dbReference type="OrthoDB" id="977108at2"/>
<comment type="caution">
    <text evidence="1">The sequence shown here is derived from an EMBL/GenBank/DDBJ whole genome shotgun (WGS) entry which is preliminary data.</text>
</comment>
<dbReference type="GO" id="GO:0016740">
    <property type="term" value="F:transferase activity"/>
    <property type="evidence" value="ECO:0007669"/>
    <property type="project" value="UniProtKB-KW"/>
</dbReference>
<dbReference type="EMBL" id="SMAK01000002">
    <property type="protein sequence ID" value="TCT12621.1"/>
    <property type="molecule type" value="Genomic_DNA"/>
</dbReference>
<sequence length="291" mass="32030">MHEDVRRDFIVVLGPARSGTSLLRDLIGCHPAATAIPFDVNHVWRLGNERHPDDALSPDLATPQVRLRIRRRLLALARRSAGAAHWPEVRLVAEKTVGNALRPHFVDAVLGGPRYVRIVRDPRQTIASTVASWKASPSLRHLVRKLRFFGPGEVGYAGWYVANALAGMIRHRRGVKVWGARYPGIDSDIERLDLESVCARQWLAAIDSMDAFFATLPPERGLSVRYEDIVADPASLERVWAFAGLPDDGLSRRLHAEIVSAAPLHSASLPGGMADGLMAAVYARMAAFGYD</sequence>
<dbReference type="Pfam" id="PF13469">
    <property type="entry name" value="Sulfotransfer_3"/>
    <property type="match status" value="2"/>
</dbReference>
<keyword evidence="2" id="KW-1185">Reference proteome</keyword>
<dbReference type="AlphaFoldDB" id="A0A4R3MG86"/>
<organism evidence="1 2">
    <name type="scientific">Tepidamorphus gemmatus</name>
    <dbReference type="NCBI Taxonomy" id="747076"/>
    <lineage>
        <taxon>Bacteria</taxon>
        <taxon>Pseudomonadati</taxon>
        <taxon>Pseudomonadota</taxon>
        <taxon>Alphaproteobacteria</taxon>
        <taxon>Hyphomicrobiales</taxon>
        <taxon>Tepidamorphaceae</taxon>
        <taxon>Tepidamorphus</taxon>
    </lineage>
</organism>
<dbReference type="Gene3D" id="3.40.50.300">
    <property type="entry name" value="P-loop containing nucleotide triphosphate hydrolases"/>
    <property type="match status" value="1"/>
</dbReference>
<keyword evidence="1" id="KW-0808">Transferase</keyword>
<dbReference type="RefSeq" id="WP_132805390.1">
    <property type="nucleotide sequence ID" value="NZ_SMAK01000002.1"/>
</dbReference>
<proteinExistence type="predicted"/>
<dbReference type="Proteomes" id="UP000295678">
    <property type="component" value="Unassembled WGS sequence"/>
</dbReference>
<dbReference type="InterPro" id="IPR027417">
    <property type="entry name" value="P-loop_NTPase"/>
</dbReference>
<name>A0A4R3MG86_9HYPH</name>
<gene>
    <name evidence="1" type="ORF">EDC22_102306</name>
</gene>
<protein>
    <submittedName>
        <fullName evidence="1">Sulfotransferase family protein</fullName>
    </submittedName>
</protein>
<accession>A0A4R3MG86</accession>
<dbReference type="SUPFAM" id="SSF52540">
    <property type="entry name" value="P-loop containing nucleoside triphosphate hydrolases"/>
    <property type="match status" value="1"/>
</dbReference>
<evidence type="ECO:0000313" key="1">
    <source>
        <dbReference type="EMBL" id="TCT12621.1"/>
    </source>
</evidence>